<dbReference type="PROSITE" id="PS51283">
    <property type="entry name" value="DUSP"/>
    <property type="match status" value="1"/>
</dbReference>
<evidence type="ECO:0000259" key="1">
    <source>
        <dbReference type="PROSITE" id="PS51283"/>
    </source>
</evidence>
<dbReference type="GO" id="GO:0004843">
    <property type="term" value="F:cysteine-type deubiquitinase activity"/>
    <property type="evidence" value="ECO:0007669"/>
    <property type="project" value="InterPro"/>
</dbReference>
<dbReference type="EMBL" id="VJMJ01000331">
    <property type="protein sequence ID" value="KAF0722531.1"/>
    <property type="molecule type" value="Genomic_DNA"/>
</dbReference>
<reference evidence="2 3" key="1">
    <citation type="submission" date="2019-07" db="EMBL/GenBank/DDBJ databases">
        <title>Genomics analysis of Aphanomyces spp. identifies a new class of oomycete effector associated with host adaptation.</title>
        <authorList>
            <person name="Gaulin E."/>
        </authorList>
    </citation>
    <scope>NUCLEOTIDE SEQUENCE [LARGE SCALE GENOMIC DNA]</scope>
    <source>
        <strain evidence="2 3">ATCC 201684</strain>
    </source>
</reference>
<dbReference type="Proteomes" id="UP000481153">
    <property type="component" value="Unassembled WGS sequence"/>
</dbReference>
<organism evidence="2 3">
    <name type="scientific">Aphanomyces euteiches</name>
    <dbReference type="NCBI Taxonomy" id="100861"/>
    <lineage>
        <taxon>Eukaryota</taxon>
        <taxon>Sar</taxon>
        <taxon>Stramenopiles</taxon>
        <taxon>Oomycota</taxon>
        <taxon>Saprolegniomycetes</taxon>
        <taxon>Saprolegniales</taxon>
        <taxon>Verrucalvaceae</taxon>
        <taxon>Aphanomyces</taxon>
    </lineage>
</organism>
<dbReference type="SUPFAM" id="SSF143791">
    <property type="entry name" value="DUSP-like"/>
    <property type="match status" value="1"/>
</dbReference>
<sequence length="372" mass="41296">MQVTWLCVGRFLTSTELGRLSMCSKELHGHVASVALILCKEAAALQFISADAKPPVSNLMWLHCIELQMIKAYLLHATALLDVSNNSSYVVISKAFVLTCRKQCVKADKLLAQGPKLFKSNLAKPKKIDSMDLLSQREIEDLSESITCAHNRLRPLAVSKSHGKRMALPLFAWKKLYAYFPAPVFGCGLPAGECHKCLADAHEEEEARNNKKTQRFVEHTTSDALVDLVMRKGLHPPALFSTDINTFYLVPFKWMKHWRAYVKSASDDPPGPILNGHLLCVRHKRPVVPTGVGLFLAGASNSLCQPIPGIKTTAYEIVTAAEWEDLTDIYCAEVGVGFAVVQGTVHWQSQPCHLCAEHVDLSTKRSNPNKRR</sequence>
<comment type="caution">
    <text evidence="2">The sequence shown here is derived from an EMBL/GenBank/DDBJ whole genome shotgun (WGS) entry which is preliminary data.</text>
</comment>
<name>A0A6G0W8Q1_9STRA</name>
<dbReference type="AlphaFoldDB" id="A0A6G0W8Q1"/>
<feature type="domain" description="DUSP" evidence="1">
    <location>
        <begin position="217"/>
        <end position="345"/>
    </location>
</feature>
<dbReference type="VEuPathDB" id="FungiDB:AeMF1_013425"/>
<proteinExistence type="predicted"/>
<protein>
    <recommendedName>
        <fullName evidence="1">DUSP domain-containing protein</fullName>
    </recommendedName>
</protein>
<dbReference type="InterPro" id="IPR035927">
    <property type="entry name" value="DUSP-like_sf"/>
</dbReference>
<accession>A0A6G0W8Q1</accession>
<evidence type="ECO:0000313" key="2">
    <source>
        <dbReference type="EMBL" id="KAF0722531.1"/>
    </source>
</evidence>
<dbReference type="Pfam" id="PF06337">
    <property type="entry name" value="DUSP"/>
    <property type="match status" value="1"/>
</dbReference>
<keyword evidence="3" id="KW-1185">Reference proteome</keyword>
<dbReference type="InterPro" id="IPR006615">
    <property type="entry name" value="Pept_C19_DUSP"/>
</dbReference>
<gene>
    <name evidence="2" type="ORF">Ae201684_018369</name>
</gene>
<dbReference type="Gene3D" id="3.30.2230.10">
    <property type="entry name" value="DUSP-like"/>
    <property type="match status" value="1"/>
</dbReference>
<evidence type="ECO:0000313" key="3">
    <source>
        <dbReference type="Proteomes" id="UP000481153"/>
    </source>
</evidence>